<dbReference type="FunFam" id="3.40.50.1010:FF:000020">
    <property type="entry name" value="20S-pre-rRNA D-site endonuclease NOB1"/>
    <property type="match status" value="1"/>
</dbReference>
<dbReference type="EMBL" id="OVEO01000018">
    <property type="protein sequence ID" value="SPR01515.1"/>
    <property type="molecule type" value="Genomic_DNA"/>
</dbReference>
<dbReference type="InterPro" id="IPR014881">
    <property type="entry name" value="NOB1_Zn-bd"/>
</dbReference>
<reference evidence="13 15" key="1">
    <citation type="submission" date="2015-02" db="EMBL/GenBank/DDBJ databases">
        <authorList>
            <person name="Chooi Y.-H."/>
        </authorList>
    </citation>
    <scope>NUCLEOTIDE SEQUENCE [LARGE SCALE GENOMIC DNA]</scope>
    <source>
        <strain evidence="13">E3</strain>
    </source>
</reference>
<feature type="domain" description="Nin one binding (NOB1) Zn-ribbon-like" evidence="11">
    <location>
        <begin position="252"/>
        <end position="323"/>
    </location>
</feature>
<organism evidence="13 15">
    <name type="scientific">Plasmodiophora brassicae</name>
    <name type="common">Clubroot disease agent</name>
    <dbReference type="NCBI Taxonomy" id="37360"/>
    <lineage>
        <taxon>Eukaryota</taxon>
        <taxon>Sar</taxon>
        <taxon>Rhizaria</taxon>
        <taxon>Endomyxa</taxon>
        <taxon>Phytomyxea</taxon>
        <taxon>Plasmodiophorida</taxon>
        <taxon>Plasmodiophoridae</taxon>
        <taxon>Plasmodiophora</taxon>
    </lineage>
</organism>
<feature type="binding site" evidence="9">
    <location>
        <position position="265"/>
    </location>
    <ligand>
        <name>Zn(2+)</name>
        <dbReference type="ChEBI" id="CHEBI:29105"/>
    </ligand>
</feature>
<evidence type="ECO:0000256" key="5">
    <source>
        <dbReference type="ARBA" id="ARBA00022801"/>
    </source>
</evidence>
<feature type="binding site" evidence="9">
    <location>
        <position position="280"/>
    </location>
    <ligand>
        <name>Zn(2+)</name>
        <dbReference type="ChEBI" id="CHEBI:29105"/>
    </ligand>
</feature>
<proteinExistence type="inferred from homology"/>
<dbReference type="GO" id="GO:0030688">
    <property type="term" value="C:preribosome, small subunit precursor"/>
    <property type="evidence" value="ECO:0007669"/>
    <property type="project" value="TreeGrafter"/>
</dbReference>
<dbReference type="Proteomes" id="UP000290189">
    <property type="component" value="Unassembled WGS sequence"/>
</dbReference>
<dbReference type="PIRSF" id="PIRSF037125">
    <property type="entry name" value="D-site_20S_pre-rRNA_nuclease"/>
    <property type="match status" value="1"/>
</dbReference>
<keyword evidence="3" id="KW-0540">Nuclease</keyword>
<feature type="domain" description="Ribonuclease PIN" evidence="12">
    <location>
        <begin position="12"/>
        <end position="103"/>
    </location>
</feature>
<keyword evidence="5" id="KW-0378">Hydrolase</keyword>
<feature type="region of interest" description="Disordered" evidence="10">
    <location>
        <begin position="361"/>
        <end position="391"/>
    </location>
</feature>
<geneLocation type="mitochondrion" evidence="14"/>
<evidence type="ECO:0000313" key="13">
    <source>
        <dbReference type="EMBL" id="CEP03020.1"/>
    </source>
</evidence>
<evidence type="ECO:0000256" key="1">
    <source>
        <dbReference type="ARBA" id="ARBA00004123"/>
    </source>
</evidence>
<dbReference type="PANTHER" id="PTHR12814:SF2">
    <property type="entry name" value="RNA-BINDING PROTEIN NOB1"/>
    <property type="match status" value="1"/>
</dbReference>
<dbReference type="GO" id="GO:0016787">
    <property type="term" value="F:hydrolase activity"/>
    <property type="evidence" value="ECO:0007669"/>
    <property type="project" value="UniProtKB-KW"/>
</dbReference>
<dbReference type="Proteomes" id="UP000039324">
    <property type="component" value="Unassembled WGS sequence"/>
</dbReference>
<dbReference type="GO" id="GO:0046872">
    <property type="term" value="F:metal ion binding"/>
    <property type="evidence" value="ECO:0007669"/>
    <property type="project" value="UniProtKB-UniRule"/>
</dbReference>
<dbReference type="OrthoDB" id="446759at2759"/>
<evidence type="ECO:0000259" key="11">
    <source>
        <dbReference type="Pfam" id="PF08772"/>
    </source>
</evidence>
<feature type="binding site" evidence="9">
    <location>
        <position position="277"/>
    </location>
    <ligand>
        <name>Zn(2+)</name>
        <dbReference type="ChEBI" id="CHEBI:29105"/>
    </ligand>
</feature>
<name>A0A0G4J617_PLABS</name>
<dbReference type="STRING" id="37360.A0A0G4J617"/>
<evidence type="ECO:0000313" key="16">
    <source>
        <dbReference type="Proteomes" id="UP000290189"/>
    </source>
</evidence>
<dbReference type="InterPro" id="IPR017117">
    <property type="entry name" value="Nob1_euk"/>
</dbReference>
<feature type="region of interest" description="Disordered" evidence="10">
    <location>
        <begin position="134"/>
        <end position="155"/>
    </location>
</feature>
<gene>
    <name evidence="13" type="ORF">PBRA_009238</name>
    <name evidence="14" type="ORF">PLBR_LOCUS8730</name>
</gene>
<keyword evidence="7 8" id="KW-0539">Nucleus</keyword>
<evidence type="ECO:0000256" key="6">
    <source>
        <dbReference type="ARBA" id="ARBA00022833"/>
    </source>
</evidence>
<reference evidence="14 16" key="2">
    <citation type="submission" date="2018-03" db="EMBL/GenBank/DDBJ databases">
        <authorList>
            <person name="Fogelqvist J."/>
        </authorList>
    </citation>
    <scope>NUCLEOTIDE SEQUENCE [LARGE SCALE GENOMIC DNA]</scope>
</reference>
<evidence type="ECO:0000256" key="2">
    <source>
        <dbReference type="ARBA" id="ARBA00005858"/>
    </source>
</evidence>
<evidence type="ECO:0000259" key="12">
    <source>
        <dbReference type="Pfam" id="PF17146"/>
    </source>
</evidence>
<evidence type="ECO:0000256" key="3">
    <source>
        <dbReference type="ARBA" id="ARBA00022722"/>
    </source>
</evidence>
<evidence type="ECO:0000256" key="7">
    <source>
        <dbReference type="ARBA" id="ARBA00023242"/>
    </source>
</evidence>
<dbReference type="AlphaFoldDB" id="A0A0G4J617"/>
<keyword evidence="15" id="KW-1185">Reference proteome</keyword>
<dbReference type="SUPFAM" id="SSF144206">
    <property type="entry name" value="NOB1 zinc finger-like"/>
    <property type="match status" value="1"/>
</dbReference>
<dbReference type="GO" id="GO:0031981">
    <property type="term" value="C:nuclear lumen"/>
    <property type="evidence" value="ECO:0007669"/>
    <property type="project" value="UniProtKB-ARBA"/>
</dbReference>
<dbReference type="GO" id="GO:0030490">
    <property type="term" value="P:maturation of SSU-rRNA"/>
    <property type="evidence" value="ECO:0007669"/>
    <property type="project" value="TreeGrafter"/>
</dbReference>
<comment type="similarity">
    <text evidence="2 8">Belongs to the NOB1 family.</text>
</comment>
<dbReference type="InterPro" id="IPR033411">
    <property type="entry name" value="Ribonuclease_PIN"/>
</dbReference>
<keyword evidence="6 8" id="KW-0862">Zinc</keyword>
<dbReference type="Gene3D" id="6.20.210.10">
    <property type="entry name" value="Nin one binding (NOB1), Zn-ribbon-like"/>
    <property type="match status" value="1"/>
</dbReference>
<dbReference type="OMA" id="DYAMQNT"/>
<dbReference type="EMBL" id="CDSF01000137">
    <property type="protein sequence ID" value="CEP03020.1"/>
    <property type="molecule type" value="Genomic_DNA"/>
</dbReference>
<accession>A0A0G4J617</accession>
<feature type="binding site" evidence="9">
    <location>
        <position position="262"/>
    </location>
    <ligand>
        <name>Zn(2+)</name>
        <dbReference type="ChEBI" id="CHEBI:29105"/>
    </ligand>
</feature>
<evidence type="ECO:0000256" key="4">
    <source>
        <dbReference type="ARBA" id="ARBA00022723"/>
    </source>
</evidence>
<dbReference type="Pfam" id="PF08772">
    <property type="entry name" value="Zn_ribbon_NOB1"/>
    <property type="match status" value="1"/>
</dbReference>
<evidence type="ECO:0000256" key="10">
    <source>
        <dbReference type="SAM" id="MobiDB-lite"/>
    </source>
</evidence>
<dbReference type="InterPro" id="IPR036283">
    <property type="entry name" value="NOB1_Zf-like_sf"/>
</dbReference>
<sequence>MGPTDDVPLEHVILDAGSLMATTTTTFLGGMAAQGCQLWTTPDVLNEVRDPVARAALDALPFKIGTRPVDSAALDAVAQFAKETGDYYVLSATDLRVLALTYMIERERHGGAHIRRHPKQLRSSAVVDGRRRAFVPPATQPGTPAAVEQPPADGERRPLHEEQLVEGLNVALTLAETSTGDQAAARVDDDDDGGGEWITVENIASQKHGGRQAGQQQRRSTSSVSCVTTDFAMQNVMLQMGLRLTSVDGKAIRSAAQWCLRCYACYKITMDMSRVFCGSCGGPTLSRSRVKVTSGGWIKYRHSARQAANLRGTIYSIPKPRGGRHNNDLVLRDDELRRPRRDNKAPSVDELLENASEFGLNASGGARRDRVRVGHPRGRQVNAAVKRSAKR</sequence>
<dbReference type="CDD" id="cd09876">
    <property type="entry name" value="PIN_Nob1-like"/>
    <property type="match status" value="1"/>
</dbReference>
<comment type="subcellular location">
    <subcellularLocation>
        <location evidence="1">Nucleus</location>
    </subcellularLocation>
</comment>
<dbReference type="Pfam" id="PF17146">
    <property type="entry name" value="PIN_6"/>
    <property type="match status" value="1"/>
</dbReference>
<dbReference type="PANTHER" id="PTHR12814">
    <property type="entry name" value="RNA-BINDING PROTEIN NOB1"/>
    <property type="match status" value="1"/>
</dbReference>
<evidence type="ECO:0000256" key="8">
    <source>
        <dbReference type="PIRNR" id="PIRNR037125"/>
    </source>
</evidence>
<dbReference type="Gene3D" id="3.40.50.1010">
    <property type="entry name" value="5'-nuclease"/>
    <property type="match status" value="1"/>
</dbReference>
<evidence type="ECO:0000313" key="15">
    <source>
        <dbReference type="Proteomes" id="UP000039324"/>
    </source>
</evidence>
<evidence type="ECO:0008006" key="17">
    <source>
        <dbReference type="Google" id="ProtNLM"/>
    </source>
</evidence>
<dbReference type="InterPro" id="IPR039907">
    <property type="entry name" value="NOB1"/>
</dbReference>
<dbReference type="GO" id="GO:0005737">
    <property type="term" value="C:cytoplasm"/>
    <property type="evidence" value="ECO:0007669"/>
    <property type="project" value="UniProtKB-ARBA"/>
</dbReference>
<keyword evidence="14" id="KW-0496">Mitochondrion</keyword>
<dbReference type="GO" id="GO:0004521">
    <property type="term" value="F:RNA endonuclease activity"/>
    <property type="evidence" value="ECO:0007669"/>
    <property type="project" value="UniProtKB-UniRule"/>
</dbReference>
<keyword evidence="4 8" id="KW-0479">Metal-binding</keyword>
<evidence type="ECO:0000313" key="14">
    <source>
        <dbReference type="EMBL" id="SPR01515.1"/>
    </source>
</evidence>
<protein>
    <recommendedName>
        <fullName evidence="17">20S-pre-rRNA D-site endonuclease NOB1</fullName>
    </recommendedName>
</protein>
<evidence type="ECO:0000256" key="9">
    <source>
        <dbReference type="PIRSR" id="PIRSR037125-1"/>
    </source>
</evidence>